<evidence type="ECO:0000313" key="3">
    <source>
        <dbReference type="Proteomes" id="UP000317289"/>
    </source>
</evidence>
<dbReference type="Gene3D" id="1.50.10.10">
    <property type="match status" value="1"/>
</dbReference>
<dbReference type="Proteomes" id="UP000468990">
    <property type="component" value="Unassembled WGS sequence"/>
</dbReference>
<dbReference type="OrthoDB" id="9148343at2"/>
<dbReference type="InterPro" id="IPR007822">
    <property type="entry name" value="LANC-like"/>
</dbReference>
<dbReference type="Pfam" id="PF05147">
    <property type="entry name" value="LANC_like"/>
    <property type="match status" value="1"/>
</dbReference>
<gene>
    <name evidence="1" type="ORF">GJU42_18980</name>
    <name evidence="2" type="ORF">SAMN06265349_107102</name>
</gene>
<reference evidence="1 4" key="2">
    <citation type="submission" date="2019-11" db="EMBL/GenBank/DDBJ databases">
        <title>Flavobacterium resistens genome.</title>
        <authorList>
            <person name="Wilson V.M."/>
            <person name="Newman J.D."/>
        </authorList>
    </citation>
    <scope>NUCLEOTIDE SEQUENCE [LARGE SCALE GENOMIC DNA]</scope>
    <source>
        <strain evidence="1 4">DSM 19382</strain>
    </source>
</reference>
<dbReference type="EMBL" id="WKKG01000011">
    <property type="protein sequence ID" value="MRX70061.1"/>
    <property type="molecule type" value="Genomic_DNA"/>
</dbReference>
<dbReference type="SUPFAM" id="SSF158745">
    <property type="entry name" value="LanC-like"/>
    <property type="match status" value="2"/>
</dbReference>
<dbReference type="PRINTS" id="PR01950">
    <property type="entry name" value="LANCSUPER"/>
</dbReference>
<dbReference type="GO" id="GO:0005975">
    <property type="term" value="P:carbohydrate metabolic process"/>
    <property type="evidence" value="ECO:0007669"/>
    <property type="project" value="InterPro"/>
</dbReference>
<dbReference type="AlphaFoldDB" id="A0A521F9P3"/>
<organism evidence="2 3">
    <name type="scientific">Flavobacterium resistens</name>
    <dbReference type="NCBI Taxonomy" id="443612"/>
    <lineage>
        <taxon>Bacteria</taxon>
        <taxon>Pseudomonadati</taxon>
        <taxon>Bacteroidota</taxon>
        <taxon>Flavobacteriia</taxon>
        <taxon>Flavobacteriales</taxon>
        <taxon>Flavobacteriaceae</taxon>
        <taxon>Flavobacterium</taxon>
    </lineage>
</organism>
<dbReference type="GO" id="GO:0031179">
    <property type="term" value="P:peptide modification"/>
    <property type="evidence" value="ECO:0007669"/>
    <property type="project" value="InterPro"/>
</dbReference>
<dbReference type="InterPro" id="IPR012341">
    <property type="entry name" value="6hp_glycosidase-like_sf"/>
</dbReference>
<evidence type="ECO:0000313" key="1">
    <source>
        <dbReference type="EMBL" id="MRX70061.1"/>
    </source>
</evidence>
<proteinExistence type="predicted"/>
<keyword evidence="4" id="KW-1185">Reference proteome</keyword>
<dbReference type="Proteomes" id="UP000317289">
    <property type="component" value="Unassembled WGS sequence"/>
</dbReference>
<evidence type="ECO:0000313" key="2">
    <source>
        <dbReference type="EMBL" id="SMO92888.1"/>
    </source>
</evidence>
<sequence>MESLEENRNNVLLRVEDLSNLILNSTFEELIEISEKNNKKLDRYLVSNNLENIETGVSGFVLYLLEMYKFSGKDIYLEKAELLSKNIISYCEKTDTNDYSLYCGRSGLIYVLLQLYDVNKNVDLLQVCEDLIIPSENEFLESKYTSDYLYNGRSGTLLVLNELFQLSESERIFEIINKFINKIFQNALFTEKGISWKATEEINLNNSCGFALGSSGIQYVLKKMNIDFPNNHLDYIIKYIDKHKDSCWDEKHQSWLNFEKDIINNKVLNQFKRQYLENDPTLYNPTNELNWSKGGIGILLSENLNKKIFFELNNYKIKNLQSNIYDGLSGIGLCLLENHSIDNRYAYLSLIKEEILNQHKQTTLNGGLFFGDLGASYFLLKTYTNIESDTIIKPFKNKNQRPNKRDLAIDIRFIKKSLLSKIYNKTLLLIENIFDDELSIFLNNLNYDINESEIKKFEDFVVETFVKVDSNINRVIADIFFFEKKKKEYINQELKTNLQVFLDKLFHSDKIIKILNNSDQWILNQELKISQHIKIVNTKWDWELREKHSFVQNFYNEPSNNEFIFINTNKNVAVEYSLRTDGWVLHRFDSRKKIKDALFEIKQYCTSQSEETIKEFIENSGSKDAEDLVKRLDFLIIDKIKQLLYNNILEFV</sequence>
<dbReference type="EMBL" id="FXTA01000007">
    <property type="protein sequence ID" value="SMO92888.1"/>
    <property type="molecule type" value="Genomic_DNA"/>
</dbReference>
<name>A0A521F9P3_9FLAO</name>
<protein>
    <submittedName>
        <fullName evidence="2">Lanthionine synthetase C-like protein</fullName>
    </submittedName>
</protein>
<reference evidence="2 3" key="1">
    <citation type="submission" date="2017-05" db="EMBL/GenBank/DDBJ databases">
        <authorList>
            <person name="Varghese N."/>
            <person name="Submissions S."/>
        </authorList>
    </citation>
    <scope>NUCLEOTIDE SEQUENCE [LARGE SCALE GENOMIC DNA]</scope>
    <source>
        <strain evidence="2 3">DSM 19382</strain>
    </source>
</reference>
<evidence type="ECO:0000313" key="4">
    <source>
        <dbReference type="Proteomes" id="UP000468990"/>
    </source>
</evidence>
<dbReference type="RefSeq" id="WP_142452419.1">
    <property type="nucleotide sequence ID" value="NZ_FXTA01000007.1"/>
</dbReference>
<accession>A0A521F9P3</accession>